<evidence type="ECO:0000256" key="4">
    <source>
        <dbReference type="ARBA" id="ARBA00023114"/>
    </source>
</evidence>
<keyword evidence="7" id="KW-0812">Transmembrane</keyword>
<dbReference type="EMBL" id="JBHUIY010000137">
    <property type="protein sequence ID" value="MFD2235845.1"/>
    <property type="molecule type" value="Genomic_DNA"/>
</dbReference>
<gene>
    <name evidence="8" type="ORF">ACFSNB_18850</name>
</gene>
<dbReference type="Pfam" id="PF02530">
    <property type="entry name" value="Porin_2"/>
    <property type="match status" value="1"/>
</dbReference>
<comment type="similarity">
    <text evidence="1 7">Belongs to the alphaproteobacteria porin family.</text>
</comment>
<organism evidence="8 9">
    <name type="scientific">Phaeospirillum tilakii</name>
    <dbReference type="NCBI Taxonomy" id="741673"/>
    <lineage>
        <taxon>Bacteria</taxon>
        <taxon>Pseudomonadati</taxon>
        <taxon>Pseudomonadota</taxon>
        <taxon>Alphaproteobacteria</taxon>
        <taxon>Rhodospirillales</taxon>
        <taxon>Rhodospirillaceae</taxon>
        <taxon>Phaeospirillum</taxon>
    </lineage>
</organism>
<comment type="function">
    <text evidence="7">Forms passive diffusion pores that allow small molecular weight hydrophilic materials across the outer membrane.</text>
</comment>
<reference evidence="9" key="1">
    <citation type="journal article" date="2019" name="Int. J. Syst. Evol. Microbiol.">
        <title>The Global Catalogue of Microorganisms (GCM) 10K type strain sequencing project: providing services to taxonomists for standard genome sequencing and annotation.</title>
        <authorList>
            <consortium name="The Broad Institute Genomics Platform"/>
            <consortium name="The Broad Institute Genome Sequencing Center for Infectious Disease"/>
            <person name="Wu L."/>
            <person name="Ma J."/>
        </authorList>
    </citation>
    <scope>NUCLEOTIDE SEQUENCE [LARGE SCALE GENOMIC DNA]</scope>
    <source>
        <strain evidence="9">KCTC 15012</strain>
    </source>
</reference>
<evidence type="ECO:0000313" key="9">
    <source>
        <dbReference type="Proteomes" id="UP001597296"/>
    </source>
</evidence>
<evidence type="ECO:0000256" key="5">
    <source>
        <dbReference type="ARBA" id="ARBA00023136"/>
    </source>
</evidence>
<evidence type="ECO:0000313" key="8">
    <source>
        <dbReference type="EMBL" id="MFD2235845.1"/>
    </source>
</evidence>
<keyword evidence="4 7" id="KW-0626">Porin</keyword>
<keyword evidence="5 7" id="KW-0472">Membrane</keyword>
<accession>A0ABW5CF87</accession>
<keyword evidence="6 7" id="KW-0998">Cell outer membrane</keyword>
<comment type="subcellular location">
    <subcellularLocation>
        <location evidence="7">Cell outer membrane</location>
        <topology evidence="7">Multi-pass membrane protein</topology>
    </subcellularLocation>
</comment>
<evidence type="ECO:0000256" key="7">
    <source>
        <dbReference type="RuleBase" id="RU364005"/>
    </source>
</evidence>
<feature type="non-terminal residue" evidence="8">
    <location>
        <position position="1"/>
    </location>
</feature>
<evidence type="ECO:0000256" key="6">
    <source>
        <dbReference type="ARBA" id="ARBA00023237"/>
    </source>
</evidence>
<comment type="domain">
    <text evidence="7">Consists of 16-stranded beta-barrel sheets, with large surface-exposed loops, that form a transmembrane pore at the center of each barrel. The pore is partially ocluded by a peptide loop that folds into the pore lumen.</text>
</comment>
<dbReference type="Proteomes" id="UP001597296">
    <property type="component" value="Unassembled WGS sequence"/>
</dbReference>
<proteinExistence type="inferred from homology"/>
<sequence>NDTAKSLICGVGGVGGTFRAAFAGGAGVTSCNPDYNIGQLGLITRWTPVKNLTFSADVTYVHLDQKYAGTITTSAGAIGKPVATYELKKFALKGFEERSERNHTFFYQRRMSERRGLARRDHDEEEKPVEFNLRAVGRWLVERYAGDAGVRLELCQVAKKLVQELRLE</sequence>
<keyword evidence="7" id="KW-0406">Ion transport</keyword>
<dbReference type="InterPro" id="IPR003684">
    <property type="entry name" value="Porin_alphabac"/>
</dbReference>
<keyword evidence="2 7" id="KW-0813">Transport</keyword>
<name>A0ABW5CF87_9PROT</name>
<evidence type="ECO:0000256" key="3">
    <source>
        <dbReference type="ARBA" id="ARBA00022452"/>
    </source>
</evidence>
<keyword evidence="3 7" id="KW-1134">Transmembrane beta strand</keyword>
<protein>
    <recommendedName>
        <fullName evidence="7">Porin</fullName>
    </recommendedName>
</protein>
<evidence type="ECO:0000256" key="1">
    <source>
        <dbReference type="ARBA" id="ARBA00009521"/>
    </source>
</evidence>
<comment type="caution">
    <text evidence="8">The sequence shown here is derived from an EMBL/GenBank/DDBJ whole genome shotgun (WGS) entry which is preliminary data.</text>
</comment>
<evidence type="ECO:0000256" key="2">
    <source>
        <dbReference type="ARBA" id="ARBA00022448"/>
    </source>
</evidence>
<keyword evidence="9" id="KW-1185">Reference proteome</keyword>
<dbReference type="RefSeq" id="WP_377319366.1">
    <property type="nucleotide sequence ID" value="NZ_JBHUIY010000137.1"/>
</dbReference>
<feature type="non-terminal residue" evidence="8">
    <location>
        <position position="168"/>
    </location>
</feature>